<gene>
    <name evidence="1" type="ORF">EV420DRAFT_1085044</name>
</gene>
<name>A0AA39JG41_ARMTA</name>
<reference evidence="1" key="1">
    <citation type="submission" date="2023-06" db="EMBL/GenBank/DDBJ databases">
        <authorList>
            <consortium name="Lawrence Berkeley National Laboratory"/>
            <person name="Ahrendt S."/>
            <person name="Sahu N."/>
            <person name="Indic B."/>
            <person name="Wong-Bajracharya J."/>
            <person name="Merenyi Z."/>
            <person name="Ke H.-M."/>
            <person name="Monk M."/>
            <person name="Kocsube S."/>
            <person name="Drula E."/>
            <person name="Lipzen A."/>
            <person name="Balint B."/>
            <person name="Henrissat B."/>
            <person name="Andreopoulos B."/>
            <person name="Martin F.M."/>
            <person name="Harder C.B."/>
            <person name="Rigling D."/>
            <person name="Ford K.L."/>
            <person name="Foster G.D."/>
            <person name="Pangilinan J."/>
            <person name="Papanicolaou A."/>
            <person name="Barry K."/>
            <person name="LaButti K."/>
            <person name="Viragh M."/>
            <person name="Koriabine M."/>
            <person name="Yan M."/>
            <person name="Riley R."/>
            <person name="Champramary S."/>
            <person name="Plett K.L."/>
            <person name="Tsai I.J."/>
            <person name="Slot J."/>
            <person name="Sipos G."/>
            <person name="Plett J."/>
            <person name="Nagy L.G."/>
            <person name="Grigoriev I.V."/>
        </authorList>
    </citation>
    <scope>NUCLEOTIDE SEQUENCE</scope>
    <source>
        <strain evidence="1">CCBAS 213</strain>
    </source>
</reference>
<evidence type="ECO:0000313" key="2">
    <source>
        <dbReference type="Proteomes" id="UP001175211"/>
    </source>
</evidence>
<dbReference type="GeneID" id="85349297"/>
<accession>A0AA39JG41</accession>
<sequence length="116" mass="12965">MIARLLNLSTLDGMLILSVLVPFGNVHLFPRTNQASPFFPLPILSILCFNCSYTTRWVPDTMSCTPFPGDSSTSLSFPELVMTSNPRVYFVLRRLSVYVARAGFDSQARNDSVVRT</sequence>
<evidence type="ECO:0000313" key="1">
    <source>
        <dbReference type="EMBL" id="KAK0441779.1"/>
    </source>
</evidence>
<keyword evidence="2" id="KW-1185">Reference proteome</keyword>
<dbReference type="AlphaFoldDB" id="A0AA39JG41"/>
<comment type="caution">
    <text evidence="1">The sequence shown here is derived from an EMBL/GenBank/DDBJ whole genome shotgun (WGS) entry which is preliminary data.</text>
</comment>
<organism evidence="1 2">
    <name type="scientific">Armillaria tabescens</name>
    <name type="common">Ringless honey mushroom</name>
    <name type="synonym">Agaricus tabescens</name>
    <dbReference type="NCBI Taxonomy" id="1929756"/>
    <lineage>
        <taxon>Eukaryota</taxon>
        <taxon>Fungi</taxon>
        <taxon>Dikarya</taxon>
        <taxon>Basidiomycota</taxon>
        <taxon>Agaricomycotina</taxon>
        <taxon>Agaricomycetes</taxon>
        <taxon>Agaricomycetidae</taxon>
        <taxon>Agaricales</taxon>
        <taxon>Marasmiineae</taxon>
        <taxon>Physalacriaceae</taxon>
        <taxon>Desarmillaria</taxon>
    </lineage>
</organism>
<proteinExistence type="predicted"/>
<dbReference type="RefSeq" id="XP_060324118.1">
    <property type="nucleotide sequence ID" value="XM_060465749.1"/>
</dbReference>
<dbReference type="EMBL" id="JAUEPS010000067">
    <property type="protein sequence ID" value="KAK0441779.1"/>
    <property type="molecule type" value="Genomic_DNA"/>
</dbReference>
<protein>
    <submittedName>
        <fullName evidence="1">Uncharacterized protein</fullName>
    </submittedName>
</protein>
<dbReference type="Proteomes" id="UP001175211">
    <property type="component" value="Unassembled WGS sequence"/>
</dbReference>